<evidence type="ECO:0000313" key="1">
    <source>
        <dbReference type="EMBL" id="KAJ8598741.1"/>
    </source>
</evidence>
<dbReference type="EMBL" id="JAQMWT010000657">
    <property type="protein sequence ID" value="KAJ8598741.1"/>
    <property type="molecule type" value="Genomic_DNA"/>
</dbReference>
<proteinExistence type="predicted"/>
<dbReference type="InterPro" id="IPR052394">
    <property type="entry name" value="LRR-containing"/>
</dbReference>
<dbReference type="PANTHER" id="PTHR24114:SF2">
    <property type="entry name" value="F-BOX DOMAIN-CONTAINING PROTEIN-RELATED"/>
    <property type="match status" value="1"/>
</dbReference>
<reference evidence="1" key="1">
    <citation type="submission" date="2023-01" db="EMBL/GenBank/DDBJ databases">
        <title>Metagenome sequencing of chrysophaentin producing Chrysophaeum taylorii.</title>
        <authorList>
            <person name="Davison J."/>
            <person name="Bewley C."/>
        </authorList>
    </citation>
    <scope>NUCLEOTIDE SEQUENCE</scope>
    <source>
        <strain evidence="1">NIES-1699</strain>
    </source>
</reference>
<comment type="caution">
    <text evidence="1">The sequence shown here is derived from an EMBL/GenBank/DDBJ whole genome shotgun (WGS) entry which is preliminary data.</text>
</comment>
<name>A0AAD7XHM8_9STRA</name>
<dbReference type="SUPFAM" id="SSF52047">
    <property type="entry name" value="RNI-like"/>
    <property type="match status" value="1"/>
</dbReference>
<organism evidence="1 2">
    <name type="scientific">Chrysophaeum taylorii</name>
    <dbReference type="NCBI Taxonomy" id="2483200"/>
    <lineage>
        <taxon>Eukaryota</taxon>
        <taxon>Sar</taxon>
        <taxon>Stramenopiles</taxon>
        <taxon>Ochrophyta</taxon>
        <taxon>Pelagophyceae</taxon>
        <taxon>Pelagomonadales</taxon>
        <taxon>Pelagomonadaceae</taxon>
        <taxon>Chrysophaeum</taxon>
    </lineage>
</organism>
<dbReference type="PANTHER" id="PTHR24114">
    <property type="entry name" value="LEUCINE RICH REPEAT FAMILY PROTEIN"/>
    <property type="match status" value="1"/>
</dbReference>
<keyword evidence="2" id="KW-1185">Reference proteome</keyword>
<dbReference type="Pfam" id="PF13516">
    <property type="entry name" value="LRR_6"/>
    <property type="match status" value="1"/>
</dbReference>
<evidence type="ECO:0000313" key="2">
    <source>
        <dbReference type="Proteomes" id="UP001230188"/>
    </source>
</evidence>
<dbReference type="InterPro" id="IPR032675">
    <property type="entry name" value="LRR_dom_sf"/>
</dbReference>
<accession>A0AAD7XHM8</accession>
<protein>
    <submittedName>
        <fullName evidence="1">Uncharacterized protein</fullName>
    </submittedName>
</protein>
<dbReference type="Proteomes" id="UP001230188">
    <property type="component" value="Unassembled WGS sequence"/>
</dbReference>
<dbReference type="SMART" id="SM00368">
    <property type="entry name" value="LRR_RI"/>
    <property type="match status" value="6"/>
</dbReference>
<gene>
    <name evidence="1" type="ORF">CTAYLR_010723</name>
</gene>
<dbReference type="InterPro" id="IPR001611">
    <property type="entry name" value="Leu-rich_rpt"/>
</dbReference>
<sequence>MKTSPRFLERLENDTQISQGAGHYYGRHQQRPFFEAYRNFTRARSCTISSKLAEGGINPQQSHFMMRVFDPKGDHPDIEDDLLNVDPFGRKESRAPTERTTIRWSCGADVRLPAIALRHQTEKDKTQSPLSARSAFIEACVIKDLQPRAALVLRRLRSTELNLSRSGVGDDLALAFAVCVGKLPQLLHLNLSFNYFCDATLATIVSSLRSVPQLLSLNISGNEVRKKVANELGLLLESAAAQLSRLECEEAGVNDHACATFLSPAICKALTKKASVSCLRHLSLSHNSIGRSAMTSNTNASDILSDWIAKIHCTCTWLDLSWNMIRGKTAVRLGESLKANSSLTHLDLSFNSLGAEGGMAIGDSLTGNRTLRKLNLSNNSVCARAVFAISVALIKGAPVLELLVMNGNPVGKTGCRSLLRVLTRVGNVHKLTKLSLTGCNFPEDAHEAWFDPHRLRAEYTLNLADPYDRAVARDLLEGSATVPCASVRSCIHTNGRDRAEVSCELRWRSASGKSQTGDAELLATLTKDVIMPYFKHADPRDGVPYILRGELADMLIALNLAERKADDDGDRANHAETTTTTTTGDEHSCAVLNEVLYRIPDMLPLLMYRTELVETGRLEFEEFWSVLHALRAAALAGEGTTPGYNYVVNKATGNELDGDLPKTGIFEIKLADCERTQVGEIYGGPAEVQGYATSVSAILEISEVARSAGDRRLLILDMALPSLRLNHETATRLFPLFVEELSDTVAAVARLLPRFVSTLHIHAFIYAMLPLSASRKRLKALLEYQFQILIGMPAGHYTLNLAHEGCREALLDLLRCDASTRSRKKDVDTSQHGNQSSFRNETLNCQSIRIDDGLLATSKAEKSGGLLEFDFVSTTRPEADAEPMSELHFHTLLKHLKIANDADHEFIAAANSLEASTSNVLAWPHLSQGITDTSSYDDLGLRRLALEINQECPAARRRARSKHRLSPEIRNTQLKVLDQQEEDANETIDVADSRRVILQGAVRQLCRAARLPGVDEDDDDGERGRPVRVRMTTITHALQDSDSRFQRWFPDHNKTPNNTDLRRVSGQELGISIWDALSKAATEKHERALAKPAFLTSPQEMTAKMMSSKSVRNLMISKEKQQTSLKSVARMVIRGAKKATAAARAEHILAWLNELQLLAAMHYFSTAQACALLERWQIVEGDTLTIVGRREGVRPLVELVVMLHSRVLDLYNFDALLNLLPPAMRAEAVFRLGLLNVFSPLNPDGPYILNLSVREDRQVIKILCHLKQAEQSQWRNPVLQWKMDCPAVPEPTSPNGRHVFCCHVSSSPACHYKTRS</sequence>
<dbReference type="Gene3D" id="3.80.10.10">
    <property type="entry name" value="Ribonuclease Inhibitor"/>
    <property type="match status" value="2"/>
</dbReference>